<dbReference type="EMBL" id="SAXH01000028">
    <property type="protein sequence ID" value="RWR44380.1"/>
    <property type="molecule type" value="Genomic_DNA"/>
</dbReference>
<accession>A0A3S3LTT5</accession>
<reference evidence="2 3" key="1">
    <citation type="submission" date="2019-01" db="EMBL/GenBank/DDBJ databases">
        <title>Whole genome sequence of Lactococcus lactis isolated from cow milk.</title>
        <authorList>
            <person name="Sundararaman A."/>
            <person name="Tamang J.-P."/>
            <person name="Halami P."/>
        </authorList>
    </citation>
    <scope>NUCLEOTIDE SEQUENCE [LARGE SCALE GENOMIC DNA]</scope>
    <source>
        <strain evidence="2 3">C2D</strain>
    </source>
</reference>
<comment type="caution">
    <text evidence="2">The sequence shown here is derived from an EMBL/GenBank/DDBJ whole genome shotgun (WGS) entry which is preliminary data.</text>
</comment>
<feature type="transmembrane region" description="Helical" evidence="1">
    <location>
        <begin position="105"/>
        <end position="127"/>
    </location>
</feature>
<organism evidence="2 3">
    <name type="scientific">Lactococcus lactis</name>
    <dbReference type="NCBI Taxonomy" id="1358"/>
    <lineage>
        <taxon>Bacteria</taxon>
        <taxon>Bacillati</taxon>
        <taxon>Bacillota</taxon>
        <taxon>Bacilli</taxon>
        <taxon>Lactobacillales</taxon>
        <taxon>Streptococcaceae</taxon>
        <taxon>Lactococcus</taxon>
    </lineage>
</organism>
<sequence>MYLFFKKRLQKKMIGASLLIGLAICLIQFYQIINNYLLYGMGAAHVLNDSPYSNWIGIDSFNFSPILFFLLIPIIASIPAATLLRQDINNQFILQLKIRKSLKQIIWSYAGVAFITGFIVIMIPLLINFSSYFFILPNIKPDDMINANLAIINKNTLLVSLYYTHPFWHAMIAIIVTSLWGGLFSLFTFATSLFIKNKFVALSSGLMLQIVLLLVNSIIKFPKLGSYAPFDFLKETNNADVNLSTVAVVTFIMIIVSLSLIKWGGKRSVVK</sequence>
<name>A0A3S3LTT5_9LACT</name>
<proteinExistence type="predicted"/>
<evidence type="ECO:0000313" key="2">
    <source>
        <dbReference type="EMBL" id="RWR44380.1"/>
    </source>
</evidence>
<feature type="transmembrane region" description="Helical" evidence="1">
    <location>
        <begin position="12"/>
        <end position="33"/>
    </location>
</feature>
<keyword evidence="1" id="KW-0812">Transmembrane</keyword>
<feature type="transmembrane region" description="Helical" evidence="1">
    <location>
        <begin position="241"/>
        <end position="261"/>
    </location>
</feature>
<dbReference type="Proteomes" id="UP000285859">
    <property type="component" value="Unassembled WGS sequence"/>
</dbReference>
<feature type="transmembrane region" description="Helical" evidence="1">
    <location>
        <begin position="199"/>
        <end position="221"/>
    </location>
</feature>
<feature type="transmembrane region" description="Helical" evidence="1">
    <location>
        <begin position="63"/>
        <end position="84"/>
    </location>
</feature>
<keyword evidence="1" id="KW-0472">Membrane</keyword>
<evidence type="ECO:0000256" key="1">
    <source>
        <dbReference type="SAM" id="Phobius"/>
    </source>
</evidence>
<protein>
    <recommendedName>
        <fullName evidence="4">ABC-2 family transporter protein</fullName>
    </recommendedName>
</protein>
<dbReference type="AlphaFoldDB" id="A0A3S3LTT5"/>
<gene>
    <name evidence="2" type="ORF">EO246_11810</name>
</gene>
<keyword evidence="1" id="KW-1133">Transmembrane helix</keyword>
<evidence type="ECO:0008006" key="4">
    <source>
        <dbReference type="Google" id="ProtNLM"/>
    </source>
</evidence>
<evidence type="ECO:0000313" key="3">
    <source>
        <dbReference type="Proteomes" id="UP000285859"/>
    </source>
</evidence>
<feature type="transmembrane region" description="Helical" evidence="1">
    <location>
        <begin position="167"/>
        <end position="187"/>
    </location>
</feature>